<keyword evidence="9" id="KW-0670">Pyruvate</keyword>
<dbReference type="EMBL" id="BMNL01000002">
    <property type="protein sequence ID" value="GGP20060.1"/>
    <property type="molecule type" value="Genomic_DNA"/>
</dbReference>
<dbReference type="Gene3D" id="3.30.70.20">
    <property type="match status" value="2"/>
</dbReference>
<evidence type="ECO:0000256" key="5">
    <source>
        <dbReference type="ARBA" id="ARBA00022982"/>
    </source>
</evidence>
<dbReference type="GO" id="GO:0051539">
    <property type="term" value="F:4 iron, 4 sulfur cluster binding"/>
    <property type="evidence" value="ECO:0007669"/>
    <property type="project" value="UniProtKB-KW"/>
</dbReference>
<dbReference type="NCBIfam" id="TIGR02179">
    <property type="entry name" value="PorD_KorD"/>
    <property type="match status" value="1"/>
</dbReference>
<evidence type="ECO:0000313" key="9">
    <source>
        <dbReference type="EMBL" id="GGP20060.1"/>
    </source>
</evidence>
<keyword evidence="6" id="KW-0408">Iron</keyword>
<keyword evidence="5" id="KW-0813">Transport</keyword>
<evidence type="ECO:0000313" key="10">
    <source>
        <dbReference type="Proteomes" id="UP000610960"/>
    </source>
</evidence>
<dbReference type="Pfam" id="PF12838">
    <property type="entry name" value="Fer4_7"/>
    <property type="match status" value="1"/>
</dbReference>
<evidence type="ECO:0000256" key="2">
    <source>
        <dbReference type="ARBA" id="ARBA00022485"/>
    </source>
</evidence>
<name>A0A830GT04_9CREN</name>
<sequence>MSSLSSWKELVIGGTITEPGSTVNVRTGTWRTKKPVINQDACTRCRICWEYCPEGVIQELDKPFVSKKGIKYAVTYEVNYDYCKGCGICANECPVKAIDMVSEYE</sequence>
<dbReference type="AlphaFoldDB" id="A0A830GT04"/>
<comment type="cofactor">
    <cofactor evidence="1">
        <name>[4Fe-4S] cluster</name>
        <dbReference type="ChEBI" id="CHEBI:49883"/>
    </cofactor>
</comment>
<evidence type="ECO:0000259" key="8">
    <source>
        <dbReference type="PROSITE" id="PS51379"/>
    </source>
</evidence>
<dbReference type="GO" id="GO:0046872">
    <property type="term" value="F:metal ion binding"/>
    <property type="evidence" value="ECO:0007669"/>
    <property type="project" value="UniProtKB-KW"/>
</dbReference>
<keyword evidence="10" id="KW-1185">Reference proteome</keyword>
<gene>
    <name evidence="9" type="ORF">GCM10007981_06610</name>
</gene>
<dbReference type="OrthoDB" id="23478at2157"/>
<protein>
    <submittedName>
        <fullName evidence="9">Pyruvate ferredoxin/flavodoxin oxidoreductase subunit delta</fullName>
    </submittedName>
</protein>
<dbReference type="GO" id="GO:0016625">
    <property type="term" value="F:oxidoreductase activity, acting on the aldehyde or oxo group of donors, iron-sulfur protein as acceptor"/>
    <property type="evidence" value="ECO:0007669"/>
    <property type="project" value="InterPro"/>
</dbReference>
<dbReference type="InterPro" id="IPR017900">
    <property type="entry name" value="4Fe4S_Fe_S_CS"/>
</dbReference>
<dbReference type="Proteomes" id="UP000610960">
    <property type="component" value="Unassembled WGS sequence"/>
</dbReference>
<accession>A0A830GT04</accession>
<keyword evidence="3" id="KW-0479">Metal-binding</keyword>
<keyword evidence="4" id="KW-0677">Repeat</keyword>
<comment type="caution">
    <text evidence="9">The sequence shown here is derived from an EMBL/GenBank/DDBJ whole genome shotgun (WGS) entry which is preliminary data.</text>
</comment>
<organism evidence="9 10">
    <name type="scientific">Thermocladium modestius</name>
    <dbReference type="NCBI Taxonomy" id="62609"/>
    <lineage>
        <taxon>Archaea</taxon>
        <taxon>Thermoproteota</taxon>
        <taxon>Thermoprotei</taxon>
        <taxon>Thermoproteales</taxon>
        <taxon>Thermoproteaceae</taxon>
        <taxon>Thermocladium</taxon>
    </lineage>
</organism>
<dbReference type="PROSITE" id="PS00198">
    <property type="entry name" value="4FE4S_FER_1"/>
    <property type="match status" value="1"/>
</dbReference>
<keyword evidence="2" id="KW-0004">4Fe-4S</keyword>
<reference evidence="9" key="1">
    <citation type="journal article" date="2014" name="Int. J. Syst. Evol. Microbiol.">
        <title>Complete genome sequence of Corynebacterium casei LMG S-19264T (=DSM 44701T), isolated from a smear-ripened cheese.</title>
        <authorList>
            <consortium name="US DOE Joint Genome Institute (JGI-PGF)"/>
            <person name="Walter F."/>
            <person name="Albersmeier A."/>
            <person name="Kalinowski J."/>
            <person name="Ruckert C."/>
        </authorList>
    </citation>
    <scope>NUCLEOTIDE SEQUENCE</scope>
    <source>
        <strain evidence="9">JCM 10088</strain>
    </source>
</reference>
<evidence type="ECO:0000256" key="6">
    <source>
        <dbReference type="ARBA" id="ARBA00023004"/>
    </source>
</evidence>
<keyword evidence="7" id="KW-0411">Iron-sulfur</keyword>
<feature type="domain" description="4Fe-4S ferredoxin-type" evidence="8">
    <location>
        <begin position="33"/>
        <end position="62"/>
    </location>
</feature>
<evidence type="ECO:0000256" key="7">
    <source>
        <dbReference type="ARBA" id="ARBA00023014"/>
    </source>
</evidence>
<dbReference type="InterPro" id="IPR017896">
    <property type="entry name" value="4Fe4S_Fe-S-bd"/>
</dbReference>
<reference evidence="9" key="2">
    <citation type="submission" date="2020-09" db="EMBL/GenBank/DDBJ databases">
        <authorList>
            <person name="Sun Q."/>
            <person name="Ohkuma M."/>
        </authorList>
    </citation>
    <scope>NUCLEOTIDE SEQUENCE</scope>
    <source>
        <strain evidence="9">JCM 10088</strain>
    </source>
</reference>
<dbReference type="PANTHER" id="PTHR43724">
    <property type="entry name" value="PYRUVATE SYNTHASE SUBUNIT PORD"/>
    <property type="match status" value="1"/>
</dbReference>
<dbReference type="PANTHER" id="PTHR43724:SF1">
    <property type="entry name" value="PYRUVATE SYNTHASE SUBUNIT PORD"/>
    <property type="match status" value="1"/>
</dbReference>
<keyword evidence="5" id="KW-0249">Electron transport</keyword>
<dbReference type="SUPFAM" id="SSF54862">
    <property type="entry name" value="4Fe-4S ferredoxins"/>
    <property type="match status" value="1"/>
</dbReference>
<dbReference type="InterPro" id="IPR011898">
    <property type="entry name" value="PorD_KorD"/>
</dbReference>
<evidence type="ECO:0000256" key="4">
    <source>
        <dbReference type="ARBA" id="ARBA00022737"/>
    </source>
</evidence>
<evidence type="ECO:0000256" key="3">
    <source>
        <dbReference type="ARBA" id="ARBA00022723"/>
    </source>
</evidence>
<dbReference type="PROSITE" id="PS51379">
    <property type="entry name" value="4FE4S_FER_2"/>
    <property type="match status" value="2"/>
</dbReference>
<dbReference type="RefSeq" id="WP_188596036.1">
    <property type="nucleotide sequence ID" value="NZ_BMNL01000002.1"/>
</dbReference>
<evidence type="ECO:0000256" key="1">
    <source>
        <dbReference type="ARBA" id="ARBA00001966"/>
    </source>
</evidence>
<proteinExistence type="predicted"/>
<feature type="domain" description="4Fe-4S ferredoxin-type" evidence="8">
    <location>
        <begin position="74"/>
        <end position="103"/>
    </location>
</feature>